<sequence>MSTNPFEDPEGRFHVLVNDEGQHSLWPSFADVPAGWRSVFGEDTRAACLEYVERNWTDLRPRSLAEAMDGTTAQAD</sequence>
<dbReference type="Gene3D" id="3.90.820.10">
    <property type="entry name" value="Structural Genomics, Unknown Function 30-nov-00 1gh9 Mol_id"/>
    <property type="match status" value="1"/>
</dbReference>
<dbReference type="SMART" id="SM00923">
    <property type="entry name" value="MbtH"/>
    <property type="match status" value="1"/>
</dbReference>
<dbReference type="PANTHER" id="PTHR38444">
    <property type="entry name" value="ENTEROBACTIN BIOSYNTHESIS PROTEIN YBDZ"/>
    <property type="match status" value="1"/>
</dbReference>
<dbReference type="InterPro" id="IPR037407">
    <property type="entry name" value="MLP_fam"/>
</dbReference>
<dbReference type="GO" id="GO:0005829">
    <property type="term" value="C:cytosol"/>
    <property type="evidence" value="ECO:0007669"/>
    <property type="project" value="TreeGrafter"/>
</dbReference>
<dbReference type="RefSeq" id="WP_184883858.1">
    <property type="nucleotide sequence ID" value="NZ_BAAAHD010000025.1"/>
</dbReference>
<protein>
    <submittedName>
        <fullName evidence="2">MbtH family protein</fullName>
    </submittedName>
    <submittedName>
        <fullName evidence="3">MbtH protein</fullName>
    </submittedName>
</protein>
<evidence type="ECO:0000313" key="5">
    <source>
        <dbReference type="Proteomes" id="UP001501427"/>
    </source>
</evidence>
<proteinExistence type="predicted"/>
<dbReference type="InterPro" id="IPR005153">
    <property type="entry name" value="MbtH-like_dom"/>
</dbReference>
<evidence type="ECO:0000313" key="3">
    <source>
        <dbReference type="EMBL" id="MBB4774912.1"/>
    </source>
</evidence>
<accession>A0A7W7ID53</accession>
<evidence type="ECO:0000313" key="4">
    <source>
        <dbReference type="Proteomes" id="UP000549343"/>
    </source>
</evidence>
<keyword evidence="5" id="KW-1185">Reference proteome</keyword>
<dbReference type="EMBL" id="BAAAHD010000025">
    <property type="protein sequence ID" value="GAA0566807.1"/>
    <property type="molecule type" value="Genomic_DNA"/>
</dbReference>
<reference evidence="2" key="1">
    <citation type="journal article" date="2014" name="Int. J. Syst. Evol. Microbiol.">
        <title>Complete genome of a new Firmicutes species belonging to the dominant human colonic microbiota ('Ruminococcus bicirculans') reveals two chromosomes and a selective capacity to utilize plant glucans.</title>
        <authorList>
            <consortium name="NISC Comparative Sequencing Program"/>
            <person name="Wegmann U."/>
            <person name="Louis P."/>
            <person name="Goesmann A."/>
            <person name="Henrissat B."/>
            <person name="Duncan S.H."/>
            <person name="Flint H.J."/>
        </authorList>
    </citation>
    <scope>NUCLEOTIDE SEQUENCE</scope>
    <source>
        <strain evidence="2">JCM 10667</strain>
    </source>
</reference>
<organism evidence="3 4">
    <name type="scientific">Actinomadura livida</name>
    <dbReference type="NCBI Taxonomy" id="79909"/>
    <lineage>
        <taxon>Bacteria</taxon>
        <taxon>Bacillati</taxon>
        <taxon>Actinomycetota</taxon>
        <taxon>Actinomycetes</taxon>
        <taxon>Streptosporangiales</taxon>
        <taxon>Thermomonosporaceae</taxon>
        <taxon>Actinomadura</taxon>
    </lineage>
</organism>
<evidence type="ECO:0000313" key="2">
    <source>
        <dbReference type="EMBL" id="GAA0566807.1"/>
    </source>
</evidence>
<dbReference type="EMBL" id="JACHMV010000001">
    <property type="protein sequence ID" value="MBB4774912.1"/>
    <property type="molecule type" value="Genomic_DNA"/>
</dbReference>
<evidence type="ECO:0000259" key="1">
    <source>
        <dbReference type="SMART" id="SM00923"/>
    </source>
</evidence>
<dbReference type="PANTHER" id="PTHR38444:SF1">
    <property type="entry name" value="ENTEROBACTIN BIOSYNTHESIS PROTEIN YBDZ"/>
    <property type="match status" value="1"/>
</dbReference>
<name>A0A7W7ID53_9ACTN</name>
<dbReference type="Proteomes" id="UP000549343">
    <property type="component" value="Unassembled WGS sequence"/>
</dbReference>
<reference evidence="5" key="2">
    <citation type="journal article" date="2019" name="Int. J. Syst. Evol. Microbiol.">
        <title>The Global Catalogue of Microorganisms (GCM) 10K type strain sequencing project: providing services to taxonomists for standard genome sequencing and annotation.</title>
        <authorList>
            <consortium name="The Broad Institute Genomics Platform"/>
            <consortium name="The Broad Institute Genome Sequencing Center for Infectious Disease"/>
            <person name="Wu L."/>
            <person name="Ma J."/>
        </authorList>
    </citation>
    <scope>NUCLEOTIDE SEQUENCE [LARGE SCALE GENOMIC DNA]</scope>
    <source>
        <strain evidence="5">JCM 10667</strain>
    </source>
</reference>
<dbReference type="GO" id="GO:0019290">
    <property type="term" value="P:siderophore biosynthetic process"/>
    <property type="evidence" value="ECO:0007669"/>
    <property type="project" value="TreeGrafter"/>
</dbReference>
<dbReference type="SUPFAM" id="SSF160582">
    <property type="entry name" value="MbtH-like"/>
    <property type="match status" value="1"/>
</dbReference>
<dbReference type="Proteomes" id="UP001501427">
    <property type="component" value="Unassembled WGS sequence"/>
</dbReference>
<reference evidence="3 4" key="3">
    <citation type="submission" date="2020-08" db="EMBL/GenBank/DDBJ databases">
        <title>Sequencing the genomes of 1000 actinobacteria strains.</title>
        <authorList>
            <person name="Klenk H.-P."/>
        </authorList>
    </citation>
    <scope>NUCLEOTIDE SEQUENCE [LARGE SCALE GENOMIC DNA]</scope>
    <source>
        <strain evidence="3 4">DSM 44772</strain>
    </source>
</reference>
<dbReference type="InterPro" id="IPR038020">
    <property type="entry name" value="MbtH-like_sf"/>
</dbReference>
<dbReference type="Pfam" id="PF03621">
    <property type="entry name" value="MbtH"/>
    <property type="match status" value="1"/>
</dbReference>
<feature type="domain" description="MbtH-like" evidence="1">
    <location>
        <begin position="4"/>
        <end position="54"/>
    </location>
</feature>
<reference evidence="2" key="4">
    <citation type="submission" date="2023-12" db="EMBL/GenBank/DDBJ databases">
        <authorList>
            <person name="Sun Q."/>
            <person name="Inoue M."/>
        </authorList>
    </citation>
    <scope>NUCLEOTIDE SEQUENCE</scope>
    <source>
        <strain evidence="2">JCM 10667</strain>
    </source>
</reference>
<gene>
    <name evidence="3" type="ORF">F4557_003330</name>
    <name evidence="2" type="ORF">GCM10009546_31580</name>
</gene>
<comment type="caution">
    <text evidence="3">The sequence shown here is derived from an EMBL/GenBank/DDBJ whole genome shotgun (WGS) entry which is preliminary data.</text>
</comment>
<dbReference type="AlphaFoldDB" id="A0A7W7ID53"/>